<reference evidence="1" key="1">
    <citation type="journal article" date="2014" name="Front. Microbiol.">
        <title>High frequency of phylogenetically diverse reductive dehalogenase-homologous genes in deep subseafloor sedimentary metagenomes.</title>
        <authorList>
            <person name="Kawai M."/>
            <person name="Futagami T."/>
            <person name="Toyoda A."/>
            <person name="Takaki Y."/>
            <person name="Nishi S."/>
            <person name="Hori S."/>
            <person name="Arai W."/>
            <person name="Tsubouchi T."/>
            <person name="Morono Y."/>
            <person name="Uchiyama I."/>
            <person name="Ito T."/>
            <person name="Fujiyama A."/>
            <person name="Inagaki F."/>
            <person name="Takami H."/>
        </authorList>
    </citation>
    <scope>NUCLEOTIDE SEQUENCE</scope>
    <source>
        <strain evidence="1">Expedition CK06-06</strain>
    </source>
</reference>
<feature type="non-terminal residue" evidence="1">
    <location>
        <position position="285"/>
    </location>
</feature>
<protein>
    <submittedName>
        <fullName evidence="1">Uncharacterized protein</fullName>
    </submittedName>
</protein>
<gene>
    <name evidence="1" type="ORF">S01H4_43553</name>
</gene>
<dbReference type="SUPFAM" id="SSF49478">
    <property type="entry name" value="Cna protein B-type domain"/>
    <property type="match status" value="1"/>
</dbReference>
<evidence type="ECO:0000313" key="1">
    <source>
        <dbReference type="EMBL" id="GAG99864.1"/>
    </source>
</evidence>
<accession>X1BVT0</accession>
<comment type="caution">
    <text evidence="1">The sequence shown here is derived from an EMBL/GenBank/DDBJ whole genome shotgun (WGS) entry which is preliminary data.</text>
</comment>
<proteinExistence type="predicted"/>
<dbReference type="Gene3D" id="2.60.40.10">
    <property type="entry name" value="Immunoglobulins"/>
    <property type="match status" value="1"/>
</dbReference>
<dbReference type="AlphaFoldDB" id="X1BVT0"/>
<organism evidence="1">
    <name type="scientific">marine sediment metagenome</name>
    <dbReference type="NCBI Taxonomy" id="412755"/>
    <lineage>
        <taxon>unclassified sequences</taxon>
        <taxon>metagenomes</taxon>
        <taxon>ecological metagenomes</taxon>
    </lineage>
</organism>
<name>X1BVT0_9ZZZZ</name>
<sequence>GVGGVTVTIHVNGDHVTNATPDSQGYYSLNLTITSPGIYALTAVASTKYASRTITITEAPAAPPVITTVTIDAPASVEASYPFKIEGYVLDQYNAGIGGVTVYLYDNGSHFATVTTDGTGYYTKNTVITQAGIHELAARADSVEGYIEITITAPAPTVYIVGVAMYEEDSYVVGTLIIDGIRYTGVQHKTAWLEEGNHVFNVEPPEGYTFVEWQVHEYGGPLMHTSTARPLSVNIDRHIWIWAEVAREAVGIPTTTTITVPDEVVGVGEKFNISGILYETETSIP</sequence>
<feature type="non-terminal residue" evidence="1">
    <location>
        <position position="1"/>
    </location>
</feature>
<dbReference type="InterPro" id="IPR013783">
    <property type="entry name" value="Ig-like_fold"/>
</dbReference>
<dbReference type="EMBL" id="BART01024043">
    <property type="protein sequence ID" value="GAG99864.1"/>
    <property type="molecule type" value="Genomic_DNA"/>
</dbReference>